<dbReference type="InterPro" id="IPR004126">
    <property type="entry name" value="PLipase_A2_inh_N"/>
</dbReference>
<reference evidence="6" key="1">
    <citation type="submission" date="2025-08" db="UniProtKB">
        <authorList>
            <consortium name="RefSeq"/>
        </authorList>
    </citation>
    <scope>IDENTIFICATION</scope>
    <source>
        <tissue evidence="6">Blood</tissue>
    </source>
</reference>
<evidence type="ECO:0000313" key="6">
    <source>
        <dbReference type="RefSeq" id="XP_010945068.2"/>
    </source>
</evidence>
<dbReference type="PANTHER" id="PTHR20914">
    <property type="entry name" value="LY6/PLAUR DOMAIN-CONTAINING PROTEIN 8"/>
    <property type="match status" value="1"/>
</dbReference>
<evidence type="ECO:0000256" key="2">
    <source>
        <dbReference type="ARBA" id="ARBA00006570"/>
    </source>
</evidence>
<dbReference type="RefSeq" id="XP_010945068.2">
    <property type="nucleotide sequence ID" value="XM_010946766.2"/>
</dbReference>
<protein>
    <submittedName>
        <fullName evidence="6">Phospholipase A2 inhibitor and Ly6/PLAUR domain-containing protein</fullName>
    </submittedName>
</protein>
<organism evidence="5 6">
    <name type="scientific">Camelus bactrianus</name>
    <name type="common">Bactrian camel</name>
    <dbReference type="NCBI Taxonomy" id="9837"/>
    <lineage>
        <taxon>Eukaryota</taxon>
        <taxon>Metazoa</taxon>
        <taxon>Chordata</taxon>
        <taxon>Craniata</taxon>
        <taxon>Vertebrata</taxon>
        <taxon>Euteleostomi</taxon>
        <taxon>Mammalia</taxon>
        <taxon>Eutheria</taxon>
        <taxon>Laurasiatheria</taxon>
        <taxon>Artiodactyla</taxon>
        <taxon>Tylopoda</taxon>
        <taxon>Camelidae</taxon>
        <taxon>Camelus</taxon>
    </lineage>
</organism>
<dbReference type="PANTHER" id="PTHR20914:SF25">
    <property type="entry name" value="PHOSPHOLIPASE A2 INHIBITOR AND LY6_PLAUR DOMAIN-CONTAINING PROTEIN"/>
    <property type="match status" value="1"/>
</dbReference>
<dbReference type="InterPro" id="IPR045860">
    <property type="entry name" value="Snake_toxin-like_sf"/>
</dbReference>
<keyword evidence="3" id="KW-0964">Secreted</keyword>
<accession>A0A9W3EDU3</accession>
<dbReference type="CDD" id="cd23572">
    <property type="entry name" value="TFP_LU_ECD_PINLYP_rpt2"/>
    <property type="match status" value="1"/>
</dbReference>
<dbReference type="Proteomes" id="UP001732780">
    <property type="component" value="Chromosome 9"/>
</dbReference>
<proteinExistence type="inferred from homology"/>
<dbReference type="GO" id="GO:0005576">
    <property type="term" value="C:extracellular region"/>
    <property type="evidence" value="ECO:0007669"/>
    <property type="project" value="UniProtKB-SubCell"/>
</dbReference>
<dbReference type="AlphaFoldDB" id="A0A9W3EDU3"/>
<dbReference type="KEGG" id="cbai:105062476"/>
<keyword evidence="6" id="KW-0593">Phospholipase A2 inhibitor</keyword>
<gene>
    <name evidence="6" type="primary">LOC105062476</name>
</gene>
<evidence type="ECO:0000256" key="4">
    <source>
        <dbReference type="ARBA" id="ARBA00023157"/>
    </source>
</evidence>
<name>A0A9W3EDU3_CAMBA</name>
<dbReference type="CTD" id="390940"/>
<keyword evidence="5" id="KW-1185">Reference proteome</keyword>
<dbReference type="InterPro" id="IPR016054">
    <property type="entry name" value="LY6_UPA_recep-like"/>
</dbReference>
<sequence>MGAEDLGLQVHSSIMRLFTKAETFLMASALLCALLGLGYPLSCEVCTGPGPTCSGSVKTCDSHQDSCVVIVAETSKKSYRSVNTHKGCIKSSACSTGFLSITVGPENYMVSNTHCCQSDGCNHDAVPAPQNNRTENGLQCPTCIAPFKETCSSTKEVLCVGQETHCVAFVGKVQAGIKFATQGCATKNTCHTKPGTLVPSASHTYVISQVNCLPGPQPSGKAK</sequence>
<keyword evidence="4" id="KW-1015">Disulfide bond</keyword>
<evidence type="ECO:0000313" key="5">
    <source>
        <dbReference type="Proteomes" id="UP001732780"/>
    </source>
</evidence>
<evidence type="ECO:0000256" key="3">
    <source>
        <dbReference type="ARBA" id="ARBA00022525"/>
    </source>
</evidence>
<dbReference type="GO" id="GO:0019834">
    <property type="term" value="F:phospholipase A2 inhibitor activity"/>
    <property type="evidence" value="ECO:0007669"/>
    <property type="project" value="UniProtKB-KW"/>
</dbReference>
<comment type="similarity">
    <text evidence="2">Belongs to the CNF-like-inhibitor family.</text>
</comment>
<evidence type="ECO:0000256" key="1">
    <source>
        <dbReference type="ARBA" id="ARBA00004613"/>
    </source>
</evidence>
<dbReference type="Pfam" id="PF00021">
    <property type="entry name" value="UPAR_LY6"/>
    <property type="match status" value="1"/>
</dbReference>
<dbReference type="Pfam" id="PF02988">
    <property type="entry name" value="PLA2_inh"/>
    <property type="match status" value="1"/>
</dbReference>
<dbReference type="CDD" id="cd23571">
    <property type="entry name" value="TFP_LU_ECD_PINLYP_rpt1"/>
    <property type="match status" value="1"/>
</dbReference>
<dbReference type="Gene3D" id="2.10.60.10">
    <property type="entry name" value="CD59"/>
    <property type="match status" value="2"/>
</dbReference>
<comment type="subcellular location">
    <subcellularLocation>
        <location evidence="1">Secreted</location>
    </subcellularLocation>
</comment>
<dbReference type="SUPFAM" id="SSF57302">
    <property type="entry name" value="Snake toxin-like"/>
    <property type="match status" value="2"/>
</dbReference>
<dbReference type="InterPro" id="IPR050918">
    <property type="entry name" value="CNF-like_PLA2_Inhibitor"/>
</dbReference>
<dbReference type="SMART" id="SM00134">
    <property type="entry name" value="LU"/>
    <property type="match status" value="1"/>
</dbReference>